<dbReference type="CDD" id="cd00167">
    <property type="entry name" value="SANT"/>
    <property type="match status" value="1"/>
</dbReference>
<feature type="domain" description="HTH myb-type" evidence="2">
    <location>
        <begin position="68"/>
        <end position="115"/>
    </location>
</feature>
<dbReference type="InterPro" id="IPR001005">
    <property type="entry name" value="SANT/Myb"/>
</dbReference>
<accession>A2EDE8</accession>
<dbReference type="InterPro" id="IPR017930">
    <property type="entry name" value="Myb_dom"/>
</dbReference>
<dbReference type="KEGG" id="tva:75668654"/>
<dbReference type="Proteomes" id="UP000001542">
    <property type="component" value="Unassembled WGS sequence"/>
</dbReference>
<organism evidence="3 4">
    <name type="scientific">Trichomonas vaginalis (strain ATCC PRA-98 / G3)</name>
    <dbReference type="NCBI Taxonomy" id="412133"/>
    <lineage>
        <taxon>Eukaryota</taxon>
        <taxon>Metamonada</taxon>
        <taxon>Parabasalia</taxon>
        <taxon>Trichomonadida</taxon>
        <taxon>Trichomonadidae</taxon>
        <taxon>Trichomonas</taxon>
    </lineage>
</organism>
<dbReference type="SMART" id="SM00717">
    <property type="entry name" value="SANT"/>
    <property type="match status" value="1"/>
</dbReference>
<dbReference type="GO" id="GO:0000978">
    <property type="term" value="F:RNA polymerase II cis-regulatory region sequence-specific DNA binding"/>
    <property type="evidence" value="ECO:0000318"/>
    <property type="project" value="GO_Central"/>
</dbReference>
<feature type="domain" description="Myb-like" evidence="1">
    <location>
        <begin position="67"/>
        <end position="111"/>
    </location>
</feature>
<dbReference type="GO" id="GO:0000981">
    <property type="term" value="F:DNA-binding transcription factor activity, RNA polymerase II-specific"/>
    <property type="evidence" value="ECO:0000318"/>
    <property type="project" value="GO_Central"/>
</dbReference>
<dbReference type="AlphaFoldDB" id="A2EDE8"/>
<dbReference type="VEuPathDB" id="TrichDB:TVAG_394840"/>
<reference evidence="3" key="1">
    <citation type="submission" date="2006-10" db="EMBL/GenBank/DDBJ databases">
        <authorList>
            <person name="Amadeo P."/>
            <person name="Zhao Q."/>
            <person name="Wortman J."/>
            <person name="Fraser-Liggett C."/>
            <person name="Carlton J."/>
        </authorList>
    </citation>
    <scope>NUCLEOTIDE SEQUENCE</scope>
    <source>
        <strain evidence="3">G3</strain>
    </source>
</reference>
<proteinExistence type="predicted"/>
<evidence type="ECO:0000313" key="3">
    <source>
        <dbReference type="EMBL" id="EAY09312.1"/>
    </source>
</evidence>
<sequence>MNQRSGVQDIYYSKEALFNSANDDQLLLFIAANGASNNSLKVQSEMPFKQRKRFRDIYCIISNKGLNPFSPDEDKNLLELVSKYGKNWRQISKYFLHKTEESVKYRWKYLTRLNYKKHDDNHHETDLSELPEFKSLIESSTDNVQFDALTYLLQSYQGKIDFVESEISKLPI</sequence>
<dbReference type="PROSITE" id="PS51294">
    <property type="entry name" value="HTH_MYB"/>
    <property type="match status" value="1"/>
</dbReference>
<dbReference type="GO" id="GO:0006355">
    <property type="term" value="P:regulation of DNA-templated transcription"/>
    <property type="evidence" value="ECO:0000318"/>
    <property type="project" value="GO_Central"/>
</dbReference>
<evidence type="ECO:0000259" key="1">
    <source>
        <dbReference type="PROSITE" id="PS50090"/>
    </source>
</evidence>
<dbReference type="PROSITE" id="PS50090">
    <property type="entry name" value="MYB_LIKE"/>
    <property type="match status" value="1"/>
</dbReference>
<reference evidence="3" key="2">
    <citation type="journal article" date="2007" name="Science">
        <title>Draft genome sequence of the sexually transmitted pathogen Trichomonas vaginalis.</title>
        <authorList>
            <person name="Carlton J.M."/>
            <person name="Hirt R.P."/>
            <person name="Silva J.C."/>
            <person name="Delcher A.L."/>
            <person name="Schatz M."/>
            <person name="Zhao Q."/>
            <person name="Wortman J.R."/>
            <person name="Bidwell S.L."/>
            <person name="Alsmark U.C.M."/>
            <person name="Besteiro S."/>
            <person name="Sicheritz-Ponten T."/>
            <person name="Noel C.J."/>
            <person name="Dacks J.B."/>
            <person name="Foster P.G."/>
            <person name="Simillion C."/>
            <person name="Van de Peer Y."/>
            <person name="Miranda-Saavedra D."/>
            <person name="Barton G.J."/>
            <person name="Westrop G.D."/>
            <person name="Mueller S."/>
            <person name="Dessi D."/>
            <person name="Fiori P.L."/>
            <person name="Ren Q."/>
            <person name="Paulsen I."/>
            <person name="Zhang H."/>
            <person name="Bastida-Corcuera F.D."/>
            <person name="Simoes-Barbosa A."/>
            <person name="Brown M.T."/>
            <person name="Hayes R.D."/>
            <person name="Mukherjee M."/>
            <person name="Okumura C.Y."/>
            <person name="Schneider R."/>
            <person name="Smith A.J."/>
            <person name="Vanacova S."/>
            <person name="Villalvazo M."/>
            <person name="Haas B.J."/>
            <person name="Pertea M."/>
            <person name="Feldblyum T.V."/>
            <person name="Utterback T.R."/>
            <person name="Shu C.L."/>
            <person name="Osoegawa K."/>
            <person name="de Jong P.J."/>
            <person name="Hrdy I."/>
            <person name="Horvathova L."/>
            <person name="Zubacova Z."/>
            <person name="Dolezal P."/>
            <person name="Malik S.B."/>
            <person name="Logsdon J.M. Jr."/>
            <person name="Henze K."/>
            <person name="Gupta A."/>
            <person name="Wang C.C."/>
            <person name="Dunne R.L."/>
            <person name="Upcroft J.A."/>
            <person name="Upcroft P."/>
            <person name="White O."/>
            <person name="Salzberg S.L."/>
            <person name="Tang P."/>
            <person name="Chiu C.-H."/>
            <person name="Lee Y.-S."/>
            <person name="Embley T.M."/>
            <person name="Coombs G.H."/>
            <person name="Mottram J.C."/>
            <person name="Tachezy J."/>
            <person name="Fraser-Liggett C.M."/>
            <person name="Johnson P.J."/>
        </authorList>
    </citation>
    <scope>NUCLEOTIDE SEQUENCE [LARGE SCALE GENOMIC DNA]</scope>
    <source>
        <strain evidence="3">G3</strain>
    </source>
</reference>
<evidence type="ECO:0000259" key="2">
    <source>
        <dbReference type="PROSITE" id="PS51294"/>
    </source>
</evidence>
<gene>
    <name evidence="3" type="ORF">TVAG_394840</name>
</gene>
<dbReference type="VEuPathDB" id="TrichDB:TVAGG3_0725360"/>
<dbReference type="GO" id="GO:0005634">
    <property type="term" value="C:nucleus"/>
    <property type="evidence" value="ECO:0000318"/>
    <property type="project" value="GO_Central"/>
</dbReference>
<protein>
    <submittedName>
        <fullName evidence="3">Myb-like DNA-binding domain containing protein</fullName>
    </submittedName>
</protein>
<keyword evidence="3" id="KW-0238">DNA-binding</keyword>
<dbReference type="RefSeq" id="XP_001321535.1">
    <property type="nucleotide sequence ID" value="XM_001321500.1"/>
</dbReference>
<keyword evidence="4" id="KW-1185">Reference proteome</keyword>
<dbReference type="Gene3D" id="1.10.10.60">
    <property type="entry name" value="Homeodomain-like"/>
    <property type="match status" value="1"/>
</dbReference>
<dbReference type="SMR" id="A2EDE8"/>
<dbReference type="InterPro" id="IPR009057">
    <property type="entry name" value="Homeodomain-like_sf"/>
</dbReference>
<dbReference type="InParanoid" id="A2EDE8"/>
<dbReference type="Pfam" id="PF13921">
    <property type="entry name" value="Myb_DNA-bind_6"/>
    <property type="match status" value="1"/>
</dbReference>
<dbReference type="SUPFAM" id="SSF46689">
    <property type="entry name" value="Homeodomain-like"/>
    <property type="match status" value="1"/>
</dbReference>
<dbReference type="EMBL" id="DS113360">
    <property type="protein sequence ID" value="EAY09312.1"/>
    <property type="molecule type" value="Genomic_DNA"/>
</dbReference>
<evidence type="ECO:0000313" key="4">
    <source>
        <dbReference type="Proteomes" id="UP000001542"/>
    </source>
</evidence>
<name>A2EDE8_TRIV3</name>